<proteinExistence type="predicted"/>
<evidence type="ECO:0000313" key="2">
    <source>
        <dbReference type="Proteomes" id="UP001254257"/>
    </source>
</evidence>
<keyword evidence="2" id="KW-1185">Reference proteome</keyword>
<organism evidence="1 2">
    <name type="scientific">Bosea rubneri</name>
    <dbReference type="NCBI Taxonomy" id="3075434"/>
    <lineage>
        <taxon>Bacteria</taxon>
        <taxon>Pseudomonadati</taxon>
        <taxon>Pseudomonadota</taxon>
        <taxon>Alphaproteobacteria</taxon>
        <taxon>Hyphomicrobiales</taxon>
        <taxon>Boseaceae</taxon>
        <taxon>Bosea</taxon>
    </lineage>
</organism>
<evidence type="ECO:0000313" key="1">
    <source>
        <dbReference type="EMBL" id="MDU0343736.1"/>
    </source>
</evidence>
<dbReference type="EMBL" id="JAWDID010000082">
    <property type="protein sequence ID" value="MDU0343736.1"/>
    <property type="molecule type" value="Genomic_DNA"/>
</dbReference>
<comment type="caution">
    <text evidence="1">The sequence shown here is derived from an EMBL/GenBank/DDBJ whole genome shotgun (WGS) entry which is preliminary data.</text>
</comment>
<gene>
    <name evidence="1" type="ORF">RKE40_27960</name>
</gene>
<accession>A0ABU3SGE5</accession>
<sequence length="51" mass="5513">MQDALFSMEGSWFASDVPWRAIADGSLSPKIIAAAQVFYDALAPNGFVGRH</sequence>
<name>A0ABU3SGE5_9HYPH</name>
<protein>
    <submittedName>
        <fullName evidence="1">Uncharacterized protein</fullName>
    </submittedName>
</protein>
<dbReference type="RefSeq" id="WP_316021434.1">
    <property type="nucleotide sequence ID" value="NZ_JAWDID010000082.1"/>
</dbReference>
<reference evidence="1 2" key="1">
    <citation type="submission" date="2023-09" db="EMBL/GenBank/DDBJ databases">
        <title>Whole genome shotgun sequencing (WGS) of Bosea sp. ZW T0_25, isolated from stored onions (Allium cepa).</title>
        <authorList>
            <person name="Stoll D.A."/>
            <person name="Huch M."/>
        </authorList>
    </citation>
    <scope>NUCLEOTIDE SEQUENCE [LARGE SCALE GENOMIC DNA]</scope>
    <source>
        <strain evidence="1 2">ZW T0_25</strain>
    </source>
</reference>
<dbReference type="Proteomes" id="UP001254257">
    <property type="component" value="Unassembled WGS sequence"/>
</dbReference>